<feature type="region of interest" description="Disordered" evidence="1">
    <location>
        <begin position="1"/>
        <end position="215"/>
    </location>
</feature>
<dbReference type="EMBL" id="ML992680">
    <property type="protein sequence ID" value="KAF2210724.1"/>
    <property type="molecule type" value="Genomic_DNA"/>
</dbReference>
<feature type="compositionally biased region" description="Basic and acidic residues" evidence="1">
    <location>
        <begin position="27"/>
        <end position="38"/>
    </location>
</feature>
<dbReference type="InterPro" id="IPR021331">
    <property type="entry name" value="Hva1_TUDOR"/>
</dbReference>
<organism evidence="3 4">
    <name type="scientific">Cercospora zeae-maydis SCOH1-5</name>
    <dbReference type="NCBI Taxonomy" id="717836"/>
    <lineage>
        <taxon>Eukaryota</taxon>
        <taxon>Fungi</taxon>
        <taxon>Dikarya</taxon>
        <taxon>Ascomycota</taxon>
        <taxon>Pezizomycotina</taxon>
        <taxon>Dothideomycetes</taxon>
        <taxon>Dothideomycetidae</taxon>
        <taxon>Mycosphaerellales</taxon>
        <taxon>Mycosphaerellaceae</taxon>
        <taxon>Cercospora</taxon>
    </lineage>
</organism>
<gene>
    <name evidence="3" type="ORF">CERZMDRAFT_86021</name>
</gene>
<name>A0A6A6FBD9_9PEZI</name>
<proteinExistence type="predicted"/>
<dbReference type="Proteomes" id="UP000799539">
    <property type="component" value="Unassembled WGS sequence"/>
</dbReference>
<feature type="compositionally biased region" description="Basic and acidic residues" evidence="1">
    <location>
        <begin position="97"/>
        <end position="175"/>
    </location>
</feature>
<protein>
    <recommendedName>
        <fullName evidence="2">Hypervirulence associated protein TUDOR domain-containing protein</fullName>
    </recommendedName>
</protein>
<evidence type="ECO:0000256" key="1">
    <source>
        <dbReference type="SAM" id="MobiDB-lite"/>
    </source>
</evidence>
<evidence type="ECO:0000259" key="2">
    <source>
        <dbReference type="Pfam" id="PF11160"/>
    </source>
</evidence>
<dbReference type="Pfam" id="PF11160">
    <property type="entry name" value="Hva1_TUDOR"/>
    <property type="match status" value="1"/>
</dbReference>
<feature type="compositionally biased region" description="Basic and acidic residues" evidence="1">
    <location>
        <begin position="67"/>
        <end position="89"/>
    </location>
</feature>
<feature type="domain" description="Hypervirulence associated protein TUDOR" evidence="2">
    <location>
        <begin position="9"/>
        <end position="71"/>
    </location>
</feature>
<evidence type="ECO:0000313" key="3">
    <source>
        <dbReference type="EMBL" id="KAF2210724.1"/>
    </source>
</evidence>
<reference evidence="3" key="1">
    <citation type="journal article" date="2020" name="Stud. Mycol.">
        <title>101 Dothideomycetes genomes: a test case for predicting lifestyles and emergence of pathogens.</title>
        <authorList>
            <person name="Haridas S."/>
            <person name="Albert R."/>
            <person name="Binder M."/>
            <person name="Bloem J."/>
            <person name="Labutti K."/>
            <person name="Salamov A."/>
            <person name="Andreopoulos B."/>
            <person name="Baker S."/>
            <person name="Barry K."/>
            <person name="Bills G."/>
            <person name="Bluhm B."/>
            <person name="Cannon C."/>
            <person name="Castanera R."/>
            <person name="Culley D."/>
            <person name="Daum C."/>
            <person name="Ezra D."/>
            <person name="Gonzalez J."/>
            <person name="Henrissat B."/>
            <person name="Kuo A."/>
            <person name="Liang C."/>
            <person name="Lipzen A."/>
            <person name="Lutzoni F."/>
            <person name="Magnuson J."/>
            <person name="Mondo S."/>
            <person name="Nolan M."/>
            <person name="Ohm R."/>
            <person name="Pangilinan J."/>
            <person name="Park H.-J."/>
            <person name="Ramirez L."/>
            <person name="Alfaro M."/>
            <person name="Sun H."/>
            <person name="Tritt A."/>
            <person name="Yoshinaga Y."/>
            <person name="Zwiers L.-H."/>
            <person name="Turgeon B."/>
            <person name="Goodwin S."/>
            <person name="Spatafora J."/>
            <person name="Crous P."/>
            <person name="Grigoriev I."/>
        </authorList>
    </citation>
    <scope>NUCLEOTIDE SEQUENCE</scope>
    <source>
        <strain evidence="3">SCOH1-5</strain>
    </source>
</reference>
<feature type="compositionally biased region" description="Basic and acidic residues" evidence="1">
    <location>
        <begin position="1"/>
        <end position="10"/>
    </location>
</feature>
<dbReference type="AlphaFoldDB" id="A0A6A6FBD9"/>
<accession>A0A6A6FBD9</accession>
<keyword evidence="4" id="KW-1185">Reference proteome</keyword>
<sequence>MADNEIKEGDSVSWQWSGSRPGGTVAEVKEQGKAEITTKNDNVVSKNAEPDNPAIVIERSGNNVVKKASEVDVEKPGDKHKEDQGEEKTVTANDTNDTEKKENGDKQTGDKQNGDKQNGDKQNGEKEEKKEDGDAETGDKRKAEESAEDKKDEESADAKKQKTNDDKKENGEPAPKKKGRPAKNGNSAPKKDPKPKKRAATESGEPRRSGRNASK</sequence>
<evidence type="ECO:0000313" key="4">
    <source>
        <dbReference type="Proteomes" id="UP000799539"/>
    </source>
</evidence>
<dbReference type="OrthoDB" id="2131339at2759"/>